<reference evidence="1 2" key="1">
    <citation type="submission" date="2016-06" db="EMBL/GenBank/DDBJ databases">
        <title>Microsymbionts genomes from the relict species Vavilovia formosa.</title>
        <authorList>
            <person name="Chirak E."/>
            <person name="Kimeklis A."/>
            <person name="Andronov E."/>
        </authorList>
    </citation>
    <scope>NUCLEOTIDE SEQUENCE [LARGE SCALE GENOMIC DNA]</scope>
    <source>
        <strain evidence="1 2">Vaf10</strain>
        <plasmid evidence="2">Plasmid unnamed2</plasmid>
    </source>
</reference>
<dbReference type="Proteomes" id="UP000092691">
    <property type="component" value="Plasmid unnamed2"/>
</dbReference>
<dbReference type="EMBL" id="CP016289">
    <property type="protein sequence ID" value="ANP90521.1"/>
    <property type="molecule type" value="Genomic_DNA"/>
</dbReference>
<organism evidence="1 2">
    <name type="scientific">Rhizobium leguminosarum</name>
    <dbReference type="NCBI Taxonomy" id="384"/>
    <lineage>
        <taxon>Bacteria</taxon>
        <taxon>Pseudomonadati</taxon>
        <taxon>Pseudomonadota</taxon>
        <taxon>Alphaproteobacteria</taxon>
        <taxon>Hyphomicrobiales</taxon>
        <taxon>Rhizobiaceae</taxon>
        <taxon>Rhizobium/Agrobacterium group</taxon>
        <taxon>Rhizobium</taxon>
    </lineage>
</organism>
<keyword evidence="1" id="KW-0614">Plasmid</keyword>
<sequence>MNVDLPAIGKADMGSGRGKQRWKAGGNALFDACQQLAQAASPLFRQLRLPELPPDGFAVEFEIGFGGEHGEEKIRLLRQGEFLPRRQQSRSSEQAQPVRQHLPDVRCISVLTPESQGAQAHRPIKKHVRAIRGRRIAVLL</sequence>
<dbReference type="AlphaFoldDB" id="A0A1B1CLD1"/>
<name>A0A1B1CLD1_RHILE</name>
<proteinExistence type="predicted"/>
<evidence type="ECO:0000313" key="1">
    <source>
        <dbReference type="EMBL" id="ANP90521.1"/>
    </source>
</evidence>
<protein>
    <submittedName>
        <fullName evidence="1">Uncharacterized protein</fullName>
    </submittedName>
</protein>
<geneLocation type="plasmid" evidence="1 2">
    <name>unnamed2</name>
</geneLocation>
<gene>
    <name evidence="1" type="ORF">BA011_31770</name>
</gene>
<evidence type="ECO:0000313" key="2">
    <source>
        <dbReference type="Proteomes" id="UP000092691"/>
    </source>
</evidence>
<accession>A0A1B1CLD1</accession>